<name>A0A1C7MDX6_GRIFR</name>
<proteinExistence type="predicted"/>
<gene>
    <name evidence="1" type="ORF">A0H81_05002</name>
</gene>
<accession>A0A1C7MDX6</accession>
<organism evidence="1 2">
    <name type="scientific">Grifola frondosa</name>
    <name type="common">Maitake</name>
    <name type="synonym">Polyporus frondosus</name>
    <dbReference type="NCBI Taxonomy" id="5627"/>
    <lineage>
        <taxon>Eukaryota</taxon>
        <taxon>Fungi</taxon>
        <taxon>Dikarya</taxon>
        <taxon>Basidiomycota</taxon>
        <taxon>Agaricomycotina</taxon>
        <taxon>Agaricomycetes</taxon>
        <taxon>Polyporales</taxon>
        <taxon>Grifolaceae</taxon>
        <taxon>Grifola</taxon>
    </lineage>
</organism>
<keyword evidence="2" id="KW-1185">Reference proteome</keyword>
<comment type="caution">
    <text evidence="1">The sequence shown here is derived from an EMBL/GenBank/DDBJ whole genome shotgun (WGS) entry which is preliminary data.</text>
</comment>
<dbReference type="AlphaFoldDB" id="A0A1C7MDX6"/>
<evidence type="ECO:0000313" key="2">
    <source>
        <dbReference type="Proteomes" id="UP000092993"/>
    </source>
</evidence>
<sequence length="71" mass="7884">MDPVHLTTPSWSFIERRSSPCPLFLGVIVQNNTMKLGSRLSRTIPMNPFGMFEGSDDGSISVRRCTCATHV</sequence>
<protein>
    <submittedName>
        <fullName evidence="1">Uncharacterized protein</fullName>
    </submittedName>
</protein>
<dbReference type="Proteomes" id="UP000092993">
    <property type="component" value="Unassembled WGS sequence"/>
</dbReference>
<reference evidence="1 2" key="1">
    <citation type="submission" date="2016-03" db="EMBL/GenBank/DDBJ databases">
        <title>Whole genome sequencing of Grifola frondosa 9006-11.</title>
        <authorList>
            <person name="Min B."/>
            <person name="Park H."/>
            <person name="Kim J.-G."/>
            <person name="Cho H."/>
            <person name="Oh Y.-L."/>
            <person name="Kong W.-S."/>
            <person name="Choi I.-G."/>
        </authorList>
    </citation>
    <scope>NUCLEOTIDE SEQUENCE [LARGE SCALE GENOMIC DNA]</scope>
    <source>
        <strain evidence="1 2">9006-11</strain>
    </source>
</reference>
<evidence type="ECO:0000313" key="1">
    <source>
        <dbReference type="EMBL" id="OBZ75125.1"/>
    </source>
</evidence>
<dbReference type="EMBL" id="LUGG01000004">
    <property type="protein sequence ID" value="OBZ75125.1"/>
    <property type="molecule type" value="Genomic_DNA"/>
</dbReference>